<accession>A0A9E6R7W8</accession>
<protein>
    <submittedName>
        <fullName evidence="2">Metallophosphoesterase</fullName>
    </submittedName>
</protein>
<dbReference type="InterPro" id="IPR004843">
    <property type="entry name" value="Calcineurin-like_PHP"/>
</dbReference>
<dbReference type="PANTHER" id="PTHR37844">
    <property type="entry name" value="SER/THR PROTEIN PHOSPHATASE SUPERFAMILY (AFU_ORTHOLOGUE AFUA_1G14840)"/>
    <property type="match status" value="1"/>
</dbReference>
<dbReference type="RefSeq" id="WP_261402746.1">
    <property type="nucleotide sequence ID" value="NZ_CP081869.1"/>
</dbReference>
<dbReference type="EMBL" id="CP081869">
    <property type="protein sequence ID" value="QZN99653.1"/>
    <property type="molecule type" value="Genomic_DNA"/>
</dbReference>
<gene>
    <name evidence="2" type="ORF">K6K41_23640</name>
</gene>
<dbReference type="Pfam" id="PF00149">
    <property type="entry name" value="Metallophos"/>
    <property type="match status" value="1"/>
</dbReference>
<dbReference type="AlphaFoldDB" id="A0A9E6R7W8"/>
<dbReference type="KEGG" id="cmet:K6K41_23640"/>
<dbReference type="PANTHER" id="PTHR37844:SF2">
    <property type="entry name" value="SER_THR PROTEIN PHOSPHATASE SUPERFAMILY (AFU_ORTHOLOGUE AFUA_1G14840)"/>
    <property type="match status" value="1"/>
</dbReference>
<dbReference type="GO" id="GO:0016787">
    <property type="term" value="F:hydrolase activity"/>
    <property type="evidence" value="ECO:0007669"/>
    <property type="project" value="InterPro"/>
</dbReference>
<dbReference type="SUPFAM" id="SSF56300">
    <property type="entry name" value="Metallo-dependent phosphatases"/>
    <property type="match status" value="1"/>
</dbReference>
<name>A0A9E6R7W8_9HYPH</name>
<dbReference type="InterPro" id="IPR029052">
    <property type="entry name" value="Metallo-depent_PP-like"/>
</dbReference>
<reference evidence="2" key="1">
    <citation type="submission" date="2021-08" db="EMBL/GenBank/DDBJ databases">
        <authorList>
            <person name="Zhang H."/>
            <person name="Xu M."/>
            <person name="Yu Z."/>
            <person name="Yang L."/>
            <person name="Cai Y."/>
        </authorList>
    </citation>
    <scope>NUCLEOTIDE SEQUENCE</scope>
    <source>
        <strain evidence="2">CHL1</strain>
    </source>
</reference>
<organism evidence="2 3">
    <name type="scientific">Chenggangzhangella methanolivorans</name>
    <dbReference type="NCBI Taxonomy" id="1437009"/>
    <lineage>
        <taxon>Bacteria</taxon>
        <taxon>Pseudomonadati</taxon>
        <taxon>Pseudomonadota</taxon>
        <taxon>Alphaproteobacteria</taxon>
        <taxon>Hyphomicrobiales</taxon>
        <taxon>Methylopilaceae</taxon>
        <taxon>Chenggangzhangella</taxon>
    </lineage>
</organism>
<dbReference type="Gene3D" id="3.60.21.10">
    <property type="match status" value="1"/>
</dbReference>
<feature type="domain" description="Calcineurin-like phosphoesterase" evidence="1">
    <location>
        <begin position="3"/>
        <end position="222"/>
    </location>
</feature>
<evidence type="ECO:0000313" key="2">
    <source>
        <dbReference type="EMBL" id="QZN99653.1"/>
    </source>
</evidence>
<evidence type="ECO:0000313" key="3">
    <source>
        <dbReference type="Proteomes" id="UP000825701"/>
    </source>
</evidence>
<keyword evidence="3" id="KW-1185">Reference proteome</keyword>
<evidence type="ECO:0000259" key="1">
    <source>
        <dbReference type="Pfam" id="PF00149"/>
    </source>
</evidence>
<dbReference type="Proteomes" id="UP000825701">
    <property type="component" value="Chromosome"/>
</dbReference>
<sequence length="256" mass="28327">MARLWVLSDLHLEHYSLEPHDIPEIPAADVCVVAGDVASRPRSAVRWLSRHIGRHMPVVYVMGNHELWGDRTDWALLGGLRAARGRPVHLLEDEVRVVAGVRILGCTLWTDYSLYAPAAGRERDESVAWAMRWADGTSADARHGLKAEVLRRRHQRSRTFLEGELAVPFDGPTVVVTHHAPHPRSVSAPFAGAVSSETYASDLTDLIEAGRPDLWIHGHMHASVDYVVGDTRIIANPRGFGRENAEFDPALVVEVG</sequence>
<proteinExistence type="predicted"/>